<accession>A0A0E3DBM6</accession>
<keyword evidence="1" id="KW-0812">Transmembrane</keyword>
<dbReference type="EMBL" id="KJ398164">
    <property type="protein sequence ID" value="AHX02556.1"/>
    <property type="molecule type" value="Genomic_DNA"/>
</dbReference>
<sequence>MFNFSWFFLRLAGILTFVGFLIDIELILSITGFLVLHINLGLKAILNDYIHIKKIKFLVIALIRMSTIEITMYALELLL</sequence>
<dbReference type="InterPro" id="IPR034804">
    <property type="entry name" value="SQR/QFR_C/D"/>
</dbReference>
<feature type="transmembrane region" description="Helical" evidence="1">
    <location>
        <begin position="12"/>
        <end position="36"/>
    </location>
</feature>
<evidence type="ECO:0000313" key="2">
    <source>
        <dbReference type="EMBL" id="AHX02556.1"/>
    </source>
</evidence>
<reference evidence="2" key="1">
    <citation type="submission" date="2014-02" db="EMBL/GenBank/DDBJ databases">
        <title>Complete mitochondrion genomes reveal florideophycean red algal diversity.</title>
        <authorList>
            <person name="Yang E.C."/>
            <person name="Yoon H.S."/>
        </authorList>
    </citation>
    <scope>NUCLEOTIDE SEQUENCE</scope>
</reference>
<dbReference type="GO" id="GO:0016020">
    <property type="term" value="C:membrane"/>
    <property type="evidence" value="ECO:0007669"/>
    <property type="project" value="InterPro"/>
</dbReference>
<protein>
    <submittedName>
        <fullName evidence="2">Succinate:cytochrome c oxidoreductase subunit 4</fullName>
    </submittedName>
</protein>
<dbReference type="AlphaFoldDB" id="A0A0E3DBM6"/>
<keyword evidence="1" id="KW-0472">Membrane</keyword>
<evidence type="ECO:0000256" key="1">
    <source>
        <dbReference type="SAM" id="Phobius"/>
    </source>
</evidence>
<proteinExistence type="predicted"/>
<dbReference type="SUPFAM" id="SSF81343">
    <property type="entry name" value="Fumarate reductase respiratory complex transmembrane subunits"/>
    <property type="match status" value="1"/>
</dbReference>
<keyword evidence="1" id="KW-1133">Transmembrane helix</keyword>
<feature type="transmembrane region" description="Helical" evidence="1">
    <location>
        <begin position="57"/>
        <end position="75"/>
    </location>
</feature>
<organism evidence="2">
    <name type="scientific">Sebdenia flabellata</name>
    <dbReference type="NCBI Taxonomy" id="42024"/>
    <lineage>
        <taxon>Eukaryota</taxon>
        <taxon>Rhodophyta</taxon>
        <taxon>Florideophyceae</taxon>
        <taxon>Rhodymeniophycidae</taxon>
        <taxon>Sebdeniales</taxon>
        <taxon>Sebdeniaceae</taxon>
        <taxon>Sebdenia</taxon>
    </lineage>
</organism>
<keyword evidence="2" id="KW-0496">Mitochondrion</keyword>
<gene>
    <name evidence="2" type="primary">sdh4</name>
    <name evidence="2" type="ORF">Sflab.mt.26</name>
</gene>
<geneLocation type="mitochondrion" evidence="2"/>
<name>A0A0E3DBM6_9FLOR</name>